<evidence type="ECO:0000256" key="6">
    <source>
        <dbReference type="SAM" id="Phobius"/>
    </source>
</evidence>
<dbReference type="Proteomes" id="UP000198931">
    <property type="component" value="Unassembled WGS sequence"/>
</dbReference>
<keyword evidence="3 6" id="KW-0812">Transmembrane</keyword>
<feature type="transmembrane region" description="Helical" evidence="6">
    <location>
        <begin position="431"/>
        <end position="452"/>
    </location>
</feature>
<evidence type="ECO:0000256" key="4">
    <source>
        <dbReference type="ARBA" id="ARBA00022989"/>
    </source>
</evidence>
<feature type="transmembrane region" description="Helical" evidence="6">
    <location>
        <begin position="490"/>
        <end position="508"/>
    </location>
</feature>
<gene>
    <name evidence="9" type="ORF">SAMN05443292_1969</name>
</gene>
<feature type="transmembrane region" description="Helical" evidence="6">
    <location>
        <begin position="30"/>
        <end position="50"/>
    </location>
</feature>
<feature type="transmembrane region" description="Helical" evidence="6">
    <location>
        <begin position="314"/>
        <end position="330"/>
    </location>
</feature>
<feature type="transmembrane region" description="Helical" evidence="6">
    <location>
        <begin position="272"/>
        <end position="293"/>
    </location>
</feature>
<keyword evidence="5 6" id="KW-0472">Membrane</keyword>
<evidence type="ECO:0000313" key="9">
    <source>
        <dbReference type="EMBL" id="SFI25634.1"/>
    </source>
</evidence>
<feature type="transmembrane region" description="Helical" evidence="6">
    <location>
        <begin position="237"/>
        <end position="260"/>
    </location>
</feature>
<keyword evidence="4 6" id="KW-1133">Transmembrane helix</keyword>
<feature type="domain" description="DUF4131" evidence="8">
    <location>
        <begin position="31"/>
        <end position="174"/>
    </location>
</feature>
<name>A0A1I3GQG9_9FLAO</name>
<dbReference type="STRING" id="1125876.SAMN05443292_1969"/>
<feature type="domain" description="ComEC/Rec2-related protein" evidence="7">
    <location>
        <begin position="217"/>
        <end position="481"/>
    </location>
</feature>
<dbReference type="Pfam" id="PF13567">
    <property type="entry name" value="DUF4131"/>
    <property type="match status" value="1"/>
</dbReference>
<evidence type="ECO:0000256" key="1">
    <source>
        <dbReference type="ARBA" id="ARBA00004651"/>
    </source>
</evidence>
<feature type="transmembrane region" description="Helical" evidence="6">
    <location>
        <begin position="398"/>
        <end position="424"/>
    </location>
</feature>
<feature type="transmembrane region" description="Helical" evidence="6">
    <location>
        <begin position="336"/>
        <end position="351"/>
    </location>
</feature>
<dbReference type="EMBL" id="FOQT01000003">
    <property type="protein sequence ID" value="SFI25634.1"/>
    <property type="molecule type" value="Genomic_DNA"/>
</dbReference>
<keyword evidence="10" id="KW-1185">Reference proteome</keyword>
<feature type="transmembrane region" description="Helical" evidence="6">
    <location>
        <begin position="6"/>
        <end position="23"/>
    </location>
</feature>
<reference evidence="9 10" key="1">
    <citation type="submission" date="2016-10" db="EMBL/GenBank/DDBJ databases">
        <authorList>
            <person name="de Groot N.N."/>
        </authorList>
    </citation>
    <scope>NUCLEOTIDE SEQUENCE [LARGE SCALE GENOMIC DNA]</scope>
    <source>
        <strain evidence="9 10">DSM 26000</strain>
    </source>
</reference>
<evidence type="ECO:0000259" key="8">
    <source>
        <dbReference type="Pfam" id="PF13567"/>
    </source>
</evidence>
<feature type="transmembrane region" description="Helical" evidence="6">
    <location>
        <begin position="464"/>
        <end position="483"/>
    </location>
</feature>
<dbReference type="InterPro" id="IPR025405">
    <property type="entry name" value="DUF4131"/>
</dbReference>
<dbReference type="PANTHER" id="PTHR30619:SF1">
    <property type="entry name" value="RECOMBINATION PROTEIN 2"/>
    <property type="match status" value="1"/>
</dbReference>
<feature type="transmembrane region" description="Helical" evidence="6">
    <location>
        <begin position="371"/>
        <end position="392"/>
    </location>
</feature>
<evidence type="ECO:0000256" key="2">
    <source>
        <dbReference type="ARBA" id="ARBA00022475"/>
    </source>
</evidence>
<accession>A0A1I3GQG9</accession>
<dbReference type="InterPro" id="IPR052159">
    <property type="entry name" value="Competence_DNA_uptake"/>
</dbReference>
<dbReference type="GO" id="GO:0005886">
    <property type="term" value="C:plasma membrane"/>
    <property type="evidence" value="ECO:0007669"/>
    <property type="project" value="UniProtKB-SubCell"/>
</dbReference>
<dbReference type="AlphaFoldDB" id="A0A1I3GQG9"/>
<dbReference type="InterPro" id="IPR004477">
    <property type="entry name" value="ComEC_N"/>
</dbReference>
<organism evidence="9 10">
    <name type="scientific">Halpernia frigidisoli</name>
    <dbReference type="NCBI Taxonomy" id="1125876"/>
    <lineage>
        <taxon>Bacteria</taxon>
        <taxon>Pseudomonadati</taxon>
        <taxon>Bacteroidota</taxon>
        <taxon>Flavobacteriia</taxon>
        <taxon>Flavobacteriales</taxon>
        <taxon>Weeksellaceae</taxon>
        <taxon>Chryseobacterium group</taxon>
        <taxon>Halpernia</taxon>
    </lineage>
</organism>
<dbReference type="NCBIfam" id="TIGR00360">
    <property type="entry name" value="ComEC_N-term"/>
    <property type="match status" value="1"/>
</dbReference>
<dbReference type="Pfam" id="PF03772">
    <property type="entry name" value="Competence"/>
    <property type="match status" value="1"/>
</dbReference>
<comment type="subcellular location">
    <subcellularLocation>
        <location evidence="1">Cell membrane</location>
        <topology evidence="1">Multi-pass membrane protein</topology>
    </subcellularLocation>
</comment>
<keyword evidence="2" id="KW-1003">Cell membrane</keyword>
<sequence length="589" mass="69111">MKKQPFFVLLIALILGIIFQEFFTLKFSQIYTLLFISFLSLILIFFKHIYIQNLRHILLIISVFCLGIFLFKIQQFDPPKISLNKKENLSFILDKKLNSTEKNRRYEVKFFKDKTDFNAVLTIPKTHSEIDFSHFYQGEVYIQKTEPPYADFIFNYQKYLARKNIFYVAYLPKILKQSSERKLSFLEKIKGERLRILDKISRSSLTEKSASFLKGIILADRTEMDAETVSDFQKSGLIHLLAISGTHIGIIFGVVFFIFLKIFPKRFRSQAIILSLVFIWCFALFIGLGNSVVRSCIMISTYMIYFLLRRKPDLLHALSLAGLIILIASPREIFDVGFQLSFSAVLGIYWLRKPILNKIPRSKYKAKRFIYGILAVTFAAQISTLPLVIFYFHQFSFISIFANLLIIPLAEIIITFSLFLAILLGLNFNNLYLNSFYDLVILNLLKLIHWFASLDFAMNSNIDVKIPEIILLILICYFLGNLLRKQSWKNSFYFSFSILLFIFVRILLNFNENKKSEIVTHHYFKSQFLSIKKDENVIFLIPENSQLPKIEKYIINPYLTVRRCKNYKVKVYQKNINFVQVDNKKYSVK</sequence>
<evidence type="ECO:0000313" key="10">
    <source>
        <dbReference type="Proteomes" id="UP000198931"/>
    </source>
</evidence>
<dbReference type="OrthoDB" id="9761531at2"/>
<evidence type="ECO:0000256" key="3">
    <source>
        <dbReference type="ARBA" id="ARBA00022692"/>
    </source>
</evidence>
<evidence type="ECO:0000256" key="5">
    <source>
        <dbReference type="ARBA" id="ARBA00023136"/>
    </source>
</evidence>
<proteinExistence type="predicted"/>
<dbReference type="PANTHER" id="PTHR30619">
    <property type="entry name" value="DNA INTERNALIZATION/COMPETENCE PROTEIN COMEC/REC2"/>
    <property type="match status" value="1"/>
</dbReference>
<evidence type="ECO:0000259" key="7">
    <source>
        <dbReference type="Pfam" id="PF03772"/>
    </source>
</evidence>
<protein>
    <submittedName>
        <fullName evidence="9">Competence protein ComEC</fullName>
    </submittedName>
</protein>